<name>A0A2M4D6Z4_ANODA</name>
<accession>A0A2M4D6Z4</accession>
<protein>
    <submittedName>
        <fullName evidence="1">Putative secreted protein</fullName>
    </submittedName>
</protein>
<reference evidence="1" key="1">
    <citation type="submission" date="2018-01" db="EMBL/GenBank/DDBJ databases">
        <title>An insight into the sialome of Amazonian anophelines.</title>
        <authorList>
            <person name="Ribeiro J.M."/>
            <person name="Scarpassa V."/>
            <person name="Calvo E."/>
        </authorList>
    </citation>
    <scope>NUCLEOTIDE SEQUENCE</scope>
</reference>
<organism evidence="1">
    <name type="scientific">Anopheles darlingi</name>
    <name type="common">Mosquito</name>
    <dbReference type="NCBI Taxonomy" id="43151"/>
    <lineage>
        <taxon>Eukaryota</taxon>
        <taxon>Metazoa</taxon>
        <taxon>Ecdysozoa</taxon>
        <taxon>Arthropoda</taxon>
        <taxon>Hexapoda</taxon>
        <taxon>Insecta</taxon>
        <taxon>Pterygota</taxon>
        <taxon>Neoptera</taxon>
        <taxon>Endopterygota</taxon>
        <taxon>Diptera</taxon>
        <taxon>Nematocera</taxon>
        <taxon>Culicoidea</taxon>
        <taxon>Culicidae</taxon>
        <taxon>Anophelinae</taxon>
        <taxon>Anopheles</taxon>
    </lineage>
</organism>
<proteinExistence type="predicted"/>
<dbReference type="EMBL" id="GGFL01009128">
    <property type="protein sequence ID" value="MBW73306.1"/>
    <property type="molecule type" value="Transcribed_RNA"/>
</dbReference>
<sequence>MVWKVSALFPPSLLIAVWGAVLLKINASGLAFARQGPGPEPSRSVEEIAWNASISTRCGGGRCAPLHRTIERLTAALLINANTHTHQHTHMDTQY</sequence>
<dbReference type="AlphaFoldDB" id="A0A2M4D6Z4"/>
<evidence type="ECO:0000313" key="1">
    <source>
        <dbReference type="EMBL" id="MBW73306.1"/>
    </source>
</evidence>